<dbReference type="CDD" id="cd22394">
    <property type="entry name" value="KH-I_KRR1_rpt2"/>
    <property type="match status" value="1"/>
</dbReference>
<sequence length="363" mass="41253">MGKDWKKPKIVSTSTNASLHAVTGDESVKLPPGKDAKWWDIGTFSAEDNPAGLIEESSFATLFPKYREKYIKEVWPLIQKAFEEHHLKADLDLVEGTMTVRTSRKTWDPYVLLKARDVIKLIARSVPYEHAVRVLRDDTSCEIIKIASLVSNKERFVKRRARLVGKDGATLKAIELLTQCYVIIQGGTVAAVGPYAGLKDVRSIVEDAMRNIHPIYNIKSLMIKKELQSNEELKNENWERFLPQFKKKVQTSKQTRMAKKKKKESWKKKAAYTPFPPAQLPRKIDLQLESGEYFMSEKMKEKQKLAEKHATEGAHSEKTKQRHAARAAAFVAPEEKPRLKRSADTSGDVGVDLKKLKKKAAKN</sequence>
<evidence type="ECO:0000256" key="9">
    <source>
        <dbReference type="ARBA" id="ARBA00025925"/>
    </source>
</evidence>
<dbReference type="Pfam" id="PF21800">
    <property type="entry name" value="KH_KRR1_2nd"/>
    <property type="match status" value="1"/>
</dbReference>
<evidence type="ECO:0000313" key="13">
    <source>
        <dbReference type="Proteomes" id="UP000492821"/>
    </source>
</evidence>
<evidence type="ECO:0000256" key="5">
    <source>
        <dbReference type="ARBA" id="ARBA00022884"/>
    </source>
</evidence>
<comment type="subcellular location">
    <subcellularLocation>
        <location evidence="1 10">Nucleus</location>
        <location evidence="1 10">Nucleolus</location>
    </subcellularLocation>
</comment>
<dbReference type="InterPro" id="IPR048548">
    <property type="entry name" value="KRR1-like_KH2"/>
</dbReference>
<evidence type="ECO:0000256" key="8">
    <source>
        <dbReference type="ARBA" id="ARBA00024689"/>
    </source>
</evidence>
<dbReference type="InterPro" id="IPR048550">
    <property type="entry name" value="KRR1-like_KH1_euk"/>
</dbReference>
<dbReference type="PANTHER" id="PTHR12581">
    <property type="entry name" value="HIV-1 REV BINDING PROTEIN 2, 3"/>
    <property type="match status" value="1"/>
</dbReference>
<feature type="compositionally biased region" description="Basic and acidic residues" evidence="11">
    <location>
        <begin position="302"/>
        <end position="319"/>
    </location>
</feature>
<evidence type="ECO:0000256" key="7">
    <source>
        <dbReference type="ARBA" id="ARBA00023274"/>
    </source>
</evidence>
<dbReference type="FunFam" id="3.30.1370.10:FF:000014">
    <property type="entry name" value="KRR1 small subunit processome component"/>
    <property type="match status" value="1"/>
</dbReference>
<name>A0A7E4ZVF0_PANRE</name>
<feature type="compositionally biased region" description="Basic and acidic residues" evidence="11">
    <location>
        <begin position="333"/>
        <end position="343"/>
    </location>
</feature>
<comment type="function">
    <text evidence="8">Required for 40S ribosome biogenesis. Involved in nucleolar processing of pre-18S ribosomal RNA and ribosome assembly. Binds to RNA. Required for female germline development, cell viability during eye development and for survival of dividing cells and epithelial cells during early wing disk development.</text>
</comment>
<evidence type="ECO:0000256" key="6">
    <source>
        <dbReference type="ARBA" id="ARBA00023242"/>
    </source>
</evidence>
<evidence type="ECO:0000256" key="10">
    <source>
        <dbReference type="PIRNR" id="PIRNR006515"/>
    </source>
</evidence>
<keyword evidence="5 10" id="KW-0694">RNA-binding</keyword>
<dbReference type="InterPro" id="IPR036612">
    <property type="entry name" value="KH_dom_type_1_sf"/>
</dbReference>
<evidence type="ECO:0000256" key="2">
    <source>
        <dbReference type="ARBA" id="ARBA00009344"/>
    </source>
</evidence>
<keyword evidence="6 10" id="KW-0539">Nucleus</keyword>
<dbReference type="InterPro" id="IPR024166">
    <property type="entry name" value="rRNA_assembly_KRR1"/>
</dbReference>
<dbReference type="GO" id="GO:0006364">
    <property type="term" value="P:rRNA processing"/>
    <property type="evidence" value="ECO:0007669"/>
    <property type="project" value="UniProtKB-KW"/>
</dbReference>
<dbReference type="PANTHER" id="PTHR12581:SF0">
    <property type="entry name" value="KRR1 SMALL SUBUNIT PROCESSOME COMPONENT HOMOLOG"/>
    <property type="match status" value="1"/>
</dbReference>
<dbReference type="SUPFAM" id="SSF54791">
    <property type="entry name" value="Eukaryotic type KH-domain (KH-domain type I)"/>
    <property type="match status" value="1"/>
</dbReference>
<evidence type="ECO:0000256" key="4">
    <source>
        <dbReference type="ARBA" id="ARBA00022552"/>
    </source>
</evidence>
<dbReference type="InterPro" id="IPR004087">
    <property type="entry name" value="KH_dom"/>
</dbReference>
<evidence type="ECO:0000259" key="12">
    <source>
        <dbReference type="SMART" id="SM00322"/>
    </source>
</evidence>
<reference evidence="14" key="2">
    <citation type="submission" date="2020-10" db="UniProtKB">
        <authorList>
            <consortium name="WormBaseParasite"/>
        </authorList>
    </citation>
    <scope>IDENTIFICATION</scope>
</reference>
<protein>
    <recommendedName>
        <fullName evidence="10">KRR1 small subunit processome component</fullName>
    </recommendedName>
    <alternativeName>
        <fullName evidence="10">KRR-R motif-containing protein 1</fullName>
    </alternativeName>
</protein>
<evidence type="ECO:0000256" key="3">
    <source>
        <dbReference type="ARBA" id="ARBA00022517"/>
    </source>
</evidence>
<dbReference type="Pfam" id="PF17903">
    <property type="entry name" value="KH_KRR1_1st"/>
    <property type="match status" value="1"/>
</dbReference>
<dbReference type="InterPro" id="IPR048549">
    <property type="entry name" value="KRR1-like_KH2_euk"/>
</dbReference>
<comment type="similarity">
    <text evidence="2 10">Belongs to the KRR1 family.</text>
</comment>
<dbReference type="Proteomes" id="UP000492821">
    <property type="component" value="Unassembled WGS sequence"/>
</dbReference>
<dbReference type="CDD" id="cd22393">
    <property type="entry name" value="KH-I_KRR1_rpt1"/>
    <property type="match status" value="1"/>
</dbReference>
<feature type="domain" description="K Homology" evidence="12">
    <location>
        <begin position="138"/>
        <end position="210"/>
    </location>
</feature>
<dbReference type="Gene3D" id="3.30.1370.10">
    <property type="entry name" value="K Homology domain, type 1"/>
    <property type="match status" value="2"/>
</dbReference>
<evidence type="ECO:0000313" key="14">
    <source>
        <dbReference type="WBParaSite" id="Pan_g19613.t1"/>
    </source>
</evidence>
<comment type="subunit">
    <text evidence="9">Monomer. Component of the ribosomal small subunit (SSU) processome.</text>
</comment>
<keyword evidence="7 10" id="KW-0687">Ribonucleoprotein</keyword>
<dbReference type="WBParaSite" id="Pan_g19613.t1">
    <property type="protein sequence ID" value="Pan_g19613.t1"/>
    <property type="gene ID" value="Pan_g19613"/>
</dbReference>
<dbReference type="SMART" id="SM00322">
    <property type="entry name" value="KH"/>
    <property type="match status" value="1"/>
</dbReference>
<dbReference type="GO" id="GO:0032040">
    <property type="term" value="C:small-subunit processome"/>
    <property type="evidence" value="ECO:0007669"/>
    <property type="project" value="TreeGrafter"/>
</dbReference>
<reference evidence="13" key="1">
    <citation type="journal article" date="2013" name="Genetics">
        <title>The draft genome and transcriptome of Panagrellus redivivus are shaped by the harsh demands of a free-living lifestyle.</title>
        <authorList>
            <person name="Srinivasan J."/>
            <person name="Dillman A.R."/>
            <person name="Macchietto M.G."/>
            <person name="Heikkinen L."/>
            <person name="Lakso M."/>
            <person name="Fracchia K.M."/>
            <person name="Antoshechkin I."/>
            <person name="Mortazavi A."/>
            <person name="Wong G."/>
            <person name="Sternberg P.W."/>
        </authorList>
    </citation>
    <scope>NUCLEOTIDE SEQUENCE [LARGE SCALE GENOMIC DNA]</scope>
    <source>
        <strain evidence="13">MT8872</strain>
    </source>
</reference>
<accession>A0A7E4ZVF0</accession>
<keyword evidence="3 10" id="KW-0690">Ribosome biogenesis</keyword>
<dbReference type="InterPro" id="IPR041174">
    <property type="entry name" value="KRR1-like_KH1"/>
</dbReference>
<evidence type="ECO:0000256" key="1">
    <source>
        <dbReference type="ARBA" id="ARBA00004604"/>
    </source>
</evidence>
<proteinExistence type="inferred from homology"/>
<dbReference type="PIRSF" id="PIRSF006515">
    <property type="entry name" value="KRR1"/>
    <property type="match status" value="1"/>
</dbReference>
<dbReference type="GO" id="GO:0003723">
    <property type="term" value="F:RNA binding"/>
    <property type="evidence" value="ECO:0007669"/>
    <property type="project" value="UniProtKB-KW"/>
</dbReference>
<keyword evidence="4 10" id="KW-0698">rRNA processing</keyword>
<feature type="region of interest" description="Disordered" evidence="11">
    <location>
        <begin position="302"/>
        <end position="350"/>
    </location>
</feature>
<organism evidence="13 14">
    <name type="scientific">Panagrellus redivivus</name>
    <name type="common">Microworm</name>
    <dbReference type="NCBI Taxonomy" id="6233"/>
    <lineage>
        <taxon>Eukaryota</taxon>
        <taxon>Metazoa</taxon>
        <taxon>Ecdysozoa</taxon>
        <taxon>Nematoda</taxon>
        <taxon>Chromadorea</taxon>
        <taxon>Rhabditida</taxon>
        <taxon>Tylenchina</taxon>
        <taxon>Panagrolaimomorpha</taxon>
        <taxon>Panagrolaimoidea</taxon>
        <taxon>Panagrolaimidae</taxon>
        <taxon>Panagrellus</taxon>
    </lineage>
</organism>
<keyword evidence="13" id="KW-1185">Reference proteome</keyword>
<dbReference type="AlphaFoldDB" id="A0A7E4ZVF0"/>
<evidence type="ECO:0000256" key="11">
    <source>
        <dbReference type="SAM" id="MobiDB-lite"/>
    </source>
</evidence>